<evidence type="ECO:0000256" key="9">
    <source>
        <dbReference type="ARBA" id="ARBA00022942"/>
    </source>
</evidence>
<sequence length="304" mass="34200">MEKILKSLSKDELETYESKNSLYRERIIYNMSKEKYLSVSEVTSKIAHGTTTLSFRFSGGILVAVDSRATAGSWIASQTVHKVIHINVRTMAGGAADCQFWETVLSMECRLYELRNKTRISVEASSKILANILYSYKNAGLSVGTMVCGSDPQRGNSIFYVDSEGTRLKGDLFCVGSGQTFAYSILDAEYHWNLQKDQAIDLAKRAILASTHRDSYSGGSINIYYINTGCCEFCGNFDVGKLFYDILKTDNSYQHCSEPSLNCKILTSRLPLFFEGEELTFLRIYLGSFFGQKKTAFLTFFQEK</sequence>
<dbReference type="EMBL" id="CP054541">
    <property type="protein sequence ID" value="QSL66210.1"/>
    <property type="molecule type" value="Genomic_DNA"/>
</dbReference>
<keyword evidence="10" id="KW-0865">Zymogen</keyword>
<evidence type="ECO:0000256" key="6">
    <source>
        <dbReference type="ARBA" id="ARBA00022670"/>
    </source>
</evidence>
<proteinExistence type="predicted"/>
<dbReference type="Gene3D" id="3.60.20.10">
    <property type="entry name" value="Glutamine Phosphoribosylpyrophosphate, subunit 1, domain 1"/>
    <property type="match status" value="1"/>
</dbReference>
<evidence type="ECO:0000256" key="12">
    <source>
        <dbReference type="PIRSR" id="PIRSR600243-1"/>
    </source>
</evidence>
<dbReference type="PANTHER" id="PTHR32194">
    <property type="entry name" value="METALLOPROTEASE TLDD"/>
    <property type="match status" value="1"/>
</dbReference>
<dbReference type="GO" id="GO:0005634">
    <property type="term" value="C:nucleus"/>
    <property type="evidence" value="ECO:0007669"/>
    <property type="project" value="UniProtKB-SubCell"/>
</dbReference>
<dbReference type="GO" id="GO:0005737">
    <property type="term" value="C:cytoplasm"/>
    <property type="evidence" value="ECO:0007669"/>
    <property type="project" value="UniProtKB-SubCell"/>
</dbReference>
<keyword evidence="9" id="KW-0647">Proteasome</keyword>
<dbReference type="PROSITE" id="PS51476">
    <property type="entry name" value="PROTEASOME_BETA_2"/>
    <property type="match status" value="1"/>
</dbReference>
<gene>
    <name evidence="13" type="ORF">MERGE_000585</name>
</gene>
<dbReference type="SUPFAM" id="SSF56235">
    <property type="entry name" value="N-terminal nucleophile aminohydrolases (Ntn hydrolases)"/>
    <property type="match status" value="1"/>
</dbReference>
<name>A0A899FQJ8_9ASCO</name>
<comment type="catalytic activity">
    <reaction evidence="1">
        <text>Cleavage of peptide bonds with very broad specificity.</text>
        <dbReference type="EC" id="3.4.25.1"/>
    </reaction>
</comment>
<dbReference type="PRINTS" id="PR00141">
    <property type="entry name" value="PROTEASOME"/>
</dbReference>
<accession>A0A899FQJ8</accession>
<dbReference type="CDD" id="cd03761">
    <property type="entry name" value="proteasome_beta_type_5"/>
    <property type="match status" value="1"/>
</dbReference>
<evidence type="ECO:0000313" key="13">
    <source>
        <dbReference type="EMBL" id="QSL66210.1"/>
    </source>
</evidence>
<dbReference type="PANTHER" id="PTHR32194:SF3">
    <property type="entry name" value="PROTEASOME SUBUNIT BETA"/>
    <property type="match status" value="1"/>
</dbReference>
<dbReference type="EC" id="3.4.25.1" evidence="4"/>
<dbReference type="GO" id="GO:0051603">
    <property type="term" value="P:proteolysis involved in protein catabolic process"/>
    <property type="evidence" value="ECO:0007669"/>
    <property type="project" value="InterPro"/>
</dbReference>
<evidence type="ECO:0000256" key="4">
    <source>
        <dbReference type="ARBA" id="ARBA00012039"/>
    </source>
</evidence>
<dbReference type="InterPro" id="IPR000243">
    <property type="entry name" value="Pept_T1A_subB"/>
</dbReference>
<keyword evidence="14" id="KW-1185">Reference proteome</keyword>
<comment type="subcellular location">
    <subcellularLocation>
        <location evidence="3">Cytoplasm</location>
    </subcellularLocation>
    <subcellularLocation>
        <location evidence="2">Nucleus</location>
    </subcellularLocation>
</comment>
<comment type="subunit">
    <text evidence="11">The 26S proteasome consists of a 20S proteasome core and two 19S regulatory subunits. The 20S proteasome core is composed of 28 subunits that are arranged in four stacked rings, resulting in a barrel-shaped structure. The two end rings are each formed by seven alpha subunits, and the two central rings are each formed by seven beta subunits. The catalytic chamber with the active sites is on the inside of the barrel.</text>
</comment>
<evidence type="ECO:0000256" key="10">
    <source>
        <dbReference type="ARBA" id="ARBA00023145"/>
    </source>
</evidence>
<evidence type="ECO:0000313" key="14">
    <source>
        <dbReference type="Proteomes" id="UP000663699"/>
    </source>
</evidence>
<evidence type="ECO:0000256" key="3">
    <source>
        <dbReference type="ARBA" id="ARBA00004496"/>
    </source>
</evidence>
<keyword evidence="5" id="KW-0963">Cytoplasm</keyword>
<dbReference type="GO" id="GO:0004298">
    <property type="term" value="F:threonine-type endopeptidase activity"/>
    <property type="evidence" value="ECO:0007669"/>
    <property type="project" value="UniProtKB-KW"/>
</dbReference>
<dbReference type="Proteomes" id="UP000663699">
    <property type="component" value="Chromosome 10"/>
</dbReference>
<keyword evidence="7" id="KW-0888">Threonine protease</keyword>
<dbReference type="Pfam" id="PF00227">
    <property type="entry name" value="Proteasome"/>
    <property type="match status" value="1"/>
</dbReference>
<evidence type="ECO:0000256" key="2">
    <source>
        <dbReference type="ARBA" id="ARBA00004123"/>
    </source>
</evidence>
<protein>
    <recommendedName>
        <fullName evidence="4">proteasome endopeptidase complex</fullName>
        <ecNumber evidence="4">3.4.25.1</ecNumber>
    </recommendedName>
</protein>
<organism evidence="13 14">
    <name type="scientific">Pneumocystis wakefieldiae</name>
    <dbReference type="NCBI Taxonomy" id="38082"/>
    <lineage>
        <taxon>Eukaryota</taxon>
        <taxon>Fungi</taxon>
        <taxon>Dikarya</taxon>
        <taxon>Ascomycota</taxon>
        <taxon>Taphrinomycotina</taxon>
        <taxon>Pneumocystomycetes</taxon>
        <taxon>Pneumocystaceae</taxon>
        <taxon>Pneumocystis</taxon>
    </lineage>
</organism>
<reference evidence="13" key="1">
    <citation type="submission" date="2020-06" db="EMBL/GenBank/DDBJ databases">
        <title>Genomes of multiple members of Pneumocystis genus reveal paths to human pathogen Pneumocystis jirovecii.</title>
        <authorList>
            <person name="Cisse O.H."/>
            <person name="Ma L."/>
            <person name="Dekker J."/>
            <person name="Khil P."/>
            <person name="Jo J."/>
            <person name="Brenchley J."/>
            <person name="Blair R."/>
            <person name="Pahar B."/>
            <person name="Chabe M."/>
            <person name="Van Rompay K.A."/>
            <person name="Keesler R."/>
            <person name="Sukura A."/>
            <person name="Hirsch V."/>
            <person name="Kutty G."/>
            <person name="Liu Y."/>
            <person name="Peng L."/>
            <person name="Chen J."/>
            <person name="Song J."/>
            <person name="Weissenbacher-Lang C."/>
            <person name="Xu J."/>
            <person name="Upham N.S."/>
            <person name="Stajich J.E."/>
            <person name="Cuomo C.A."/>
            <person name="Cushion M.T."/>
            <person name="Kovacs J.A."/>
        </authorList>
    </citation>
    <scope>NUCLEOTIDE SEQUENCE</scope>
    <source>
        <strain evidence="13">2A</strain>
    </source>
</reference>
<evidence type="ECO:0000256" key="1">
    <source>
        <dbReference type="ARBA" id="ARBA00001198"/>
    </source>
</evidence>
<dbReference type="InterPro" id="IPR023333">
    <property type="entry name" value="Proteasome_suB-type"/>
</dbReference>
<dbReference type="OrthoDB" id="37597at2759"/>
<dbReference type="InterPro" id="IPR029055">
    <property type="entry name" value="Ntn_hydrolases_N"/>
</dbReference>
<feature type="active site" description="Nucleophile" evidence="12">
    <location>
        <position position="50"/>
    </location>
</feature>
<evidence type="ECO:0000256" key="8">
    <source>
        <dbReference type="ARBA" id="ARBA00022801"/>
    </source>
</evidence>
<keyword evidence="6" id="KW-0645">Protease</keyword>
<evidence type="ECO:0000256" key="5">
    <source>
        <dbReference type="ARBA" id="ARBA00022490"/>
    </source>
</evidence>
<evidence type="ECO:0000256" key="7">
    <source>
        <dbReference type="ARBA" id="ARBA00022698"/>
    </source>
</evidence>
<evidence type="ECO:0000256" key="11">
    <source>
        <dbReference type="ARBA" id="ARBA00026071"/>
    </source>
</evidence>
<keyword evidence="8" id="KW-0378">Hydrolase</keyword>
<dbReference type="InterPro" id="IPR001353">
    <property type="entry name" value="Proteasome_sua/b"/>
</dbReference>
<dbReference type="GO" id="GO:0005839">
    <property type="term" value="C:proteasome core complex"/>
    <property type="evidence" value="ECO:0007669"/>
    <property type="project" value="InterPro"/>
</dbReference>
<dbReference type="AlphaFoldDB" id="A0A899FQJ8"/>